<dbReference type="InterPro" id="IPR021133">
    <property type="entry name" value="HEAT_type_2"/>
</dbReference>
<reference evidence="6" key="1">
    <citation type="submission" date="2020-04" db="EMBL/GenBank/DDBJ databases">
        <authorList>
            <person name="Alioto T."/>
            <person name="Alioto T."/>
            <person name="Gomez Garrido J."/>
        </authorList>
    </citation>
    <scope>NUCLEOTIDE SEQUENCE</scope>
    <source>
        <strain evidence="6">A484AB</strain>
    </source>
</reference>
<dbReference type="Proteomes" id="UP001152795">
    <property type="component" value="Unassembled WGS sequence"/>
</dbReference>
<name>A0A7D9ELQ4_PARCT</name>
<comment type="caution">
    <text evidence="6">The sequence shown here is derived from an EMBL/GenBank/DDBJ whole genome shotgun (WGS) entry which is preliminary data.</text>
</comment>
<feature type="region of interest" description="Disordered" evidence="5">
    <location>
        <begin position="250"/>
        <end position="275"/>
    </location>
</feature>
<comment type="subcellular location">
    <subcellularLocation>
        <location evidence="1">Cytoplasm</location>
        <location evidence="1">Cytoskeleton</location>
    </subcellularLocation>
</comment>
<keyword evidence="7" id="KW-1185">Reference proteome</keyword>
<proteinExistence type="predicted"/>
<dbReference type="SUPFAM" id="SSF48371">
    <property type="entry name" value="ARM repeat"/>
    <property type="match status" value="1"/>
</dbReference>
<dbReference type="InterPro" id="IPR034085">
    <property type="entry name" value="TOG"/>
</dbReference>
<dbReference type="PROSITE" id="PS50077">
    <property type="entry name" value="HEAT_REPEAT"/>
    <property type="match status" value="1"/>
</dbReference>
<evidence type="ECO:0000256" key="2">
    <source>
        <dbReference type="ARBA" id="ARBA00022490"/>
    </source>
</evidence>
<evidence type="ECO:0000256" key="4">
    <source>
        <dbReference type="ARBA" id="ARBA00023212"/>
    </source>
</evidence>
<gene>
    <name evidence="6" type="ORF">PACLA_8A044124</name>
</gene>
<accession>A0A7D9ELQ4</accession>
<dbReference type="GO" id="GO:0000226">
    <property type="term" value="P:microtubule cytoskeleton organization"/>
    <property type="evidence" value="ECO:0007669"/>
    <property type="project" value="TreeGrafter"/>
</dbReference>
<dbReference type="EMBL" id="CACRXK020007680">
    <property type="protein sequence ID" value="CAB4012908.1"/>
    <property type="molecule type" value="Genomic_DNA"/>
</dbReference>
<feature type="region of interest" description="Disordered" evidence="5">
    <location>
        <begin position="577"/>
        <end position="698"/>
    </location>
</feature>
<dbReference type="InterPro" id="IPR011989">
    <property type="entry name" value="ARM-like"/>
</dbReference>
<evidence type="ECO:0000256" key="1">
    <source>
        <dbReference type="ARBA" id="ARBA00004245"/>
    </source>
</evidence>
<dbReference type="Pfam" id="PF12348">
    <property type="entry name" value="CLASP_N"/>
    <property type="match status" value="1"/>
</dbReference>
<dbReference type="SMART" id="SM01349">
    <property type="entry name" value="TOG"/>
    <property type="match status" value="2"/>
</dbReference>
<feature type="compositionally biased region" description="Polar residues" evidence="5">
    <location>
        <begin position="578"/>
        <end position="595"/>
    </location>
</feature>
<dbReference type="GO" id="GO:0031110">
    <property type="term" value="P:regulation of microtubule polymerization or depolymerization"/>
    <property type="evidence" value="ECO:0007669"/>
    <property type="project" value="UniProtKB-ARBA"/>
</dbReference>
<feature type="compositionally biased region" description="Polar residues" evidence="5">
    <location>
        <begin position="657"/>
        <end position="675"/>
    </location>
</feature>
<evidence type="ECO:0000313" key="6">
    <source>
        <dbReference type="EMBL" id="CAB4012908.1"/>
    </source>
</evidence>
<keyword evidence="4" id="KW-0206">Cytoskeleton</keyword>
<organism evidence="6 7">
    <name type="scientific">Paramuricea clavata</name>
    <name type="common">Red gorgonian</name>
    <name type="synonym">Violescent sea-whip</name>
    <dbReference type="NCBI Taxonomy" id="317549"/>
    <lineage>
        <taxon>Eukaryota</taxon>
        <taxon>Metazoa</taxon>
        <taxon>Cnidaria</taxon>
        <taxon>Anthozoa</taxon>
        <taxon>Octocorallia</taxon>
        <taxon>Malacalcyonacea</taxon>
        <taxon>Plexauridae</taxon>
        <taxon>Paramuricea</taxon>
    </lineage>
</organism>
<evidence type="ECO:0000256" key="5">
    <source>
        <dbReference type="SAM" id="MobiDB-lite"/>
    </source>
</evidence>
<feature type="region of interest" description="Disordered" evidence="5">
    <location>
        <begin position="742"/>
        <end position="765"/>
    </location>
</feature>
<protein>
    <submittedName>
        <fullName evidence="6">TOG array regulator of axonemal microtubules 1-like</fullName>
    </submittedName>
</protein>
<feature type="non-terminal residue" evidence="6">
    <location>
        <position position="1"/>
    </location>
</feature>
<dbReference type="Gene3D" id="1.25.10.10">
    <property type="entry name" value="Leucine-rich Repeat Variant"/>
    <property type="match status" value="2"/>
</dbReference>
<evidence type="ECO:0000256" key="3">
    <source>
        <dbReference type="ARBA" id="ARBA00022737"/>
    </source>
</evidence>
<dbReference type="AlphaFoldDB" id="A0A7D9ELQ4"/>
<feature type="compositionally biased region" description="Basic and acidic residues" evidence="5">
    <location>
        <begin position="633"/>
        <end position="644"/>
    </location>
</feature>
<keyword evidence="3" id="KW-0677">Repeat</keyword>
<dbReference type="PANTHER" id="PTHR21567">
    <property type="entry name" value="CLASP"/>
    <property type="match status" value="1"/>
</dbReference>
<dbReference type="OrthoDB" id="63891at2759"/>
<sequence length="798" mass="87469">MASVARYTFVPSMIHDQDDVFLQVLDEDSVLTGLQNETSPTKRTSILESLRMSVRRSGGQLHIQERFSLFNAIHNVLLDNDVNTRLACLNLVCEVIPDFGSTLDECMALILPQLVVFIGHNQVSLKKLAVQTLHVYMKHSEHLENVLNAIIQLGLESENMDTQMESLIALPILITPNFADEDLFSLTEALVRRIAGNSVTHASSGADTTSLAMISLERIQKVVGKRNFEKYVQKLQPRLQTVLNKAMKAVGNDGDKSKSRKSKSAGVPTEDGTADLKMDQAKLDRGLTIADISSEHIRSYNSETQYIPAAIMAKLKDADWRLKEIGIDELRAWLGNDKNLMRMLPRLEHFLGVLKELLNDSNFKVNLSCLQLFGAIIDKLGTEIEPVLELLVNVLGSKLGDNKNVMKQTNMQVFKKLMQNISPKKVLGILKVNIKHRNSRVREETLNVIIASLLTFPSNKFDLPQLTSDVAPALIDPKSRVRHAALEAFAVISQVMGPSNLQPLVSTVDNIELHMGGDGVMAAVQARFARRQLPKLNSDGLVEYAVPLFSSGSAKVNANLSPRGADVEWILAGGVSSDCPSSARSTPGVNDSALSSPRRHLSAGKNRLPWENGKSTMDTNEHHSQKMKNSWAFEDHPPTKKDPPSHSSYAVKYNARKASTNGNTSESSNPVTSYAQLHKSKSAKSQSHSTKPVKGGGLGPIVNGANGYSLIYKKGSISNRATQGIDSNNNLKTPLVRNNSVGAKSLSPFDSHMPKSPVARRKANNMVGLKNNASLSASLPDWSELSNRQRKLLSPVSS</sequence>
<evidence type="ECO:0000313" key="7">
    <source>
        <dbReference type="Proteomes" id="UP001152795"/>
    </source>
</evidence>
<dbReference type="GO" id="GO:0005881">
    <property type="term" value="C:cytoplasmic microtubule"/>
    <property type="evidence" value="ECO:0007669"/>
    <property type="project" value="TreeGrafter"/>
</dbReference>
<dbReference type="GO" id="GO:0008017">
    <property type="term" value="F:microtubule binding"/>
    <property type="evidence" value="ECO:0007669"/>
    <property type="project" value="TreeGrafter"/>
</dbReference>
<dbReference type="InterPro" id="IPR016024">
    <property type="entry name" value="ARM-type_fold"/>
</dbReference>
<dbReference type="GO" id="GO:1902903">
    <property type="term" value="P:regulation of supramolecular fiber organization"/>
    <property type="evidence" value="ECO:0007669"/>
    <property type="project" value="UniProtKB-ARBA"/>
</dbReference>
<feature type="region of interest" description="Disordered" evidence="5">
    <location>
        <begin position="778"/>
        <end position="798"/>
    </location>
</feature>
<dbReference type="InterPro" id="IPR024395">
    <property type="entry name" value="CLASP_N_dom"/>
</dbReference>
<dbReference type="GO" id="GO:0005929">
    <property type="term" value="C:cilium"/>
    <property type="evidence" value="ECO:0007669"/>
    <property type="project" value="TreeGrafter"/>
</dbReference>
<keyword evidence="2" id="KW-0963">Cytoplasm</keyword>
<dbReference type="PANTHER" id="PTHR21567:SF87">
    <property type="entry name" value="CRESCERIN-LIKE PROTEIN CHE-12"/>
    <property type="match status" value="1"/>
</dbReference>